<dbReference type="RefSeq" id="WP_126519893.1">
    <property type="nucleotide sequence ID" value="NZ_RXNU01000004.1"/>
</dbReference>
<dbReference type="AlphaFoldDB" id="A0A3S0KW50"/>
<evidence type="ECO:0000313" key="1">
    <source>
        <dbReference type="EMBL" id="RTR39014.1"/>
    </source>
</evidence>
<protein>
    <recommendedName>
        <fullName evidence="3">Apea-like HEPN domain-containing protein</fullName>
    </recommendedName>
</protein>
<evidence type="ECO:0008006" key="3">
    <source>
        <dbReference type="Google" id="ProtNLM"/>
    </source>
</evidence>
<evidence type="ECO:0000313" key="2">
    <source>
        <dbReference type="Proteomes" id="UP000267448"/>
    </source>
</evidence>
<dbReference type="Proteomes" id="UP000267448">
    <property type="component" value="Unassembled WGS sequence"/>
</dbReference>
<keyword evidence="2" id="KW-1185">Reference proteome</keyword>
<name>A0A3S0KW50_9GAMM</name>
<dbReference type="OrthoDB" id="7058421at2"/>
<organism evidence="1 2">
    <name type="scientific">Shewanella canadensis</name>
    <dbReference type="NCBI Taxonomy" id="271096"/>
    <lineage>
        <taxon>Bacteria</taxon>
        <taxon>Pseudomonadati</taxon>
        <taxon>Pseudomonadota</taxon>
        <taxon>Gammaproteobacteria</taxon>
        <taxon>Alteromonadales</taxon>
        <taxon>Shewanellaceae</taxon>
        <taxon>Shewanella</taxon>
    </lineage>
</organism>
<comment type="caution">
    <text evidence="1">The sequence shown here is derived from an EMBL/GenBank/DDBJ whole genome shotgun (WGS) entry which is preliminary data.</text>
</comment>
<dbReference type="EMBL" id="RXNU01000004">
    <property type="protein sequence ID" value="RTR39014.1"/>
    <property type="molecule type" value="Genomic_DNA"/>
</dbReference>
<accession>A0A3S0KW50</accession>
<gene>
    <name evidence="1" type="ORF">EKG38_08770</name>
</gene>
<reference evidence="1 2" key="1">
    <citation type="submission" date="2018-12" db="EMBL/GenBank/DDBJ databases">
        <authorList>
            <person name="Yu L."/>
        </authorList>
    </citation>
    <scope>NUCLEOTIDE SEQUENCE [LARGE SCALE GENOMIC DNA]</scope>
    <source>
        <strain evidence="1 2">HAW-EB2</strain>
    </source>
</reference>
<proteinExistence type="predicted"/>
<sequence length="367" mass="40893">MRNLPEELFREIQKTICRPEGTFTFNYESSDLFDKSKLGGVIIEIPSGQHVFRLERDNHCCIHFYHSSPGTGTRVATIDLNELQPASTVFMAFSWSPTEIKLHMQPKASGSQLTSSTGVLSEKQFRVGTDGSVFQLGDANVDVMGVSLFQDGNPVILPTAKEAWEETTKAINILSTGESKEGYIYEVVVANLTLAILVTGYEAYSKKRFLELEQEGLIADTCALIQAFYPKKEKEAGIAEVIDSEAKEAGISVLQHIVSRGIINFQNYNVCKRAFNKAYGIKFGELGLAGDTLKDLQSYIRYRHKIVHVSPSLALLNQERVPSEDPFFSNKQVAGQAEQCFSQFIEALHSATLLLRLRPKKEPEQSI</sequence>